<protein>
    <submittedName>
        <fullName evidence="1">Uncharacterized protein</fullName>
    </submittedName>
</protein>
<comment type="caution">
    <text evidence="1">The sequence shown here is derived from an EMBL/GenBank/DDBJ whole genome shotgun (WGS) entry which is preliminary data.</text>
</comment>
<dbReference type="EMBL" id="JWZX01000810">
    <property type="protein sequence ID" value="KOO35610.1"/>
    <property type="molecule type" value="Genomic_DNA"/>
</dbReference>
<organism evidence="1 2">
    <name type="scientific">Chrysochromulina tobinii</name>
    <dbReference type="NCBI Taxonomy" id="1460289"/>
    <lineage>
        <taxon>Eukaryota</taxon>
        <taxon>Haptista</taxon>
        <taxon>Haptophyta</taxon>
        <taxon>Prymnesiophyceae</taxon>
        <taxon>Prymnesiales</taxon>
        <taxon>Chrysochromulinaceae</taxon>
        <taxon>Chrysochromulina</taxon>
    </lineage>
</organism>
<gene>
    <name evidence="1" type="ORF">Ctob_015369</name>
</gene>
<name>A0A0M0K9W5_9EUKA</name>
<keyword evidence="2" id="KW-1185">Reference proteome</keyword>
<dbReference type="AlphaFoldDB" id="A0A0M0K9W5"/>
<reference evidence="2" key="1">
    <citation type="journal article" date="2015" name="PLoS Genet.">
        <title>Genome Sequence and Transcriptome Analyses of Chrysochromulina tobin: Metabolic Tools for Enhanced Algal Fitness in the Prominent Order Prymnesiales (Haptophyceae).</title>
        <authorList>
            <person name="Hovde B.T."/>
            <person name="Deodato C.R."/>
            <person name="Hunsperger H.M."/>
            <person name="Ryken S.A."/>
            <person name="Yost W."/>
            <person name="Jha R.K."/>
            <person name="Patterson J."/>
            <person name="Monnat R.J. Jr."/>
            <person name="Barlow S.B."/>
            <person name="Starkenburg S.R."/>
            <person name="Cattolico R.A."/>
        </authorList>
    </citation>
    <scope>NUCLEOTIDE SEQUENCE</scope>
    <source>
        <strain evidence="2">CCMP291</strain>
    </source>
</reference>
<evidence type="ECO:0000313" key="1">
    <source>
        <dbReference type="EMBL" id="KOO35610.1"/>
    </source>
</evidence>
<dbReference type="Proteomes" id="UP000037460">
    <property type="component" value="Unassembled WGS sequence"/>
</dbReference>
<sequence>MSQGSSYFVKPLCLTGEKPVCIDVSSGCCFSNRYSFPQKKEVVSKMRYAECGCQICEGGECAPKCCTTDVKPIQSTAFGGVGVPMHKVKINEEYILCAACCCMTTMFIPETDADAHGVEDLTRCLCCEEDIKISMAPEAPTDYAVYINNVYQFACISPTTCCKGTRRVSCMMNKYAFPCDDEVPFSIACCGLVLVGESAKFKSPAPFRPSSASLVGGVESSSSKGEYLPSNLGSSFMSQQHGVPVAVAVPINGAPESTEMER</sequence>
<evidence type="ECO:0000313" key="2">
    <source>
        <dbReference type="Proteomes" id="UP000037460"/>
    </source>
</evidence>
<proteinExistence type="predicted"/>
<accession>A0A0M0K9W5</accession>